<dbReference type="CDD" id="cd16922">
    <property type="entry name" value="HATPase_EvgS-ArcB-TorS-like"/>
    <property type="match status" value="1"/>
</dbReference>
<dbReference type="PROSITE" id="PS50109">
    <property type="entry name" value="HIS_KIN"/>
    <property type="match status" value="1"/>
</dbReference>
<dbReference type="GO" id="GO:0005524">
    <property type="term" value="F:ATP binding"/>
    <property type="evidence" value="ECO:0007669"/>
    <property type="project" value="UniProtKB-KW"/>
</dbReference>
<evidence type="ECO:0000256" key="6">
    <source>
        <dbReference type="SAM" id="Coils"/>
    </source>
</evidence>
<feature type="coiled-coil region" evidence="6">
    <location>
        <begin position="335"/>
        <end position="377"/>
    </location>
</feature>
<dbReference type="InterPro" id="IPR005467">
    <property type="entry name" value="His_kinase_dom"/>
</dbReference>
<dbReference type="SMART" id="SM00387">
    <property type="entry name" value="HATPase_c"/>
    <property type="match status" value="1"/>
</dbReference>
<keyword evidence="10" id="KW-0067">ATP-binding</keyword>
<protein>
    <recommendedName>
        <fullName evidence="2">histidine kinase</fullName>
        <ecNumber evidence="2">2.7.13.3</ecNumber>
    </recommendedName>
</protein>
<comment type="caution">
    <text evidence="10">The sequence shown here is derived from an EMBL/GenBank/DDBJ whole genome shotgun (WGS) entry which is preliminary data.</text>
</comment>
<dbReference type="SMART" id="SM00448">
    <property type="entry name" value="REC"/>
    <property type="match status" value="1"/>
</dbReference>
<name>A0A9X3YSW2_9GAMM</name>
<dbReference type="CDD" id="cd17546">
    <property type="entry name" value="REC_hyHK_CKI1_RcsC-like"/>
    <property type="match status" value="1"/>
</dbReference>
<dbReference type="EC" id="2.7.13.3" evidence="2"/>
<dbReference type="EMBL" id="JAOVZO020000020">
    <property type="protein sequence ID" value="MDC8015781.1"/>
    <property type="molecule type" value="Genomic_DNA"/>
</dbReference>
<evidence type="ECO:0000256" key="2">
    <source>
        <dbReference type="ARBA" id="ARBA00012438"/>
    </source>
</evidence>
<dbReference type="SUPFAM" id="SSF52172">
    <property type="entry name" value="CheY-like"/>
    <property type="match status" value="1"/>
</dbReference>
<keyword evidence="4" id="KW-0902">Two-component regulatory system</keyword>
<dbReference type="InterPro" id="IPR036890">
    <property type="entry name" value="HATPase_C_sf"/>
</dbReference>
<evidence type="ECO:0000259" key="8">
    <source>
        <dbReference type="PROSITE" id="PS50109"/>
    </source>
</evidence>
<feature type="modified residue" description="4-aspartylphosphate" evidence="5">
    <location>
        <position position="673"/>
    </location>
</feature>
<accession>A0A9X3YSW2</accession>
<dbReference type="SUPFAM" id="SSF55874">
    <property type="entry name" value="ATPase domain of HSP90 chaperone/DNA topoisomerase II/histidine kinase"/>
    <property type="match status" value="1"/>
</dbReference>
<dbReference type="PANTHER" id="PTHR45339">
    <property type="entry name" value="HYBRID SIGNAL TRANSDUCTION HISTIDINE KINASE J"/>
    <property type="match status" value="1"/>
</dbReference>
<dbReference type="PRINTS" id="PR00344">
    <property type="entry name" value="BCTRLSENSOR"/>
</dbReference>
<evidence type="ECO:0000256" key="5">
    <source>
        <dbReference type="PROSITE-ProRule" id="PRU00169"/>
    </source>
</evidence>
<dbReference type="PANTHER" id="PTHR45339:SF1">
    <property type="entry name" value="HYBRID SIGNAL TRANSDUCTION HISTIDINE KINASE J"/>
    <property type="match status" value="1"/>
</dbReference>
<dbReference type="Proteomes" id="UP001139971">
    <property type="component" value="Unassembled WGS sequence"/>
</dbReference>
<organism evidence="10 11">
    <name type="scientific">Tahibacter soli</name>
    <dbReference type="NCBI Taxonomy" id="2983605"/>
    <lineage>
        <taxon>Bacteria</taxon>
        <taxon>Pseudomonadati</taxon>
        <taxon>Pseudomonadota</taxon>
        <taxon>Gammaproteobacteria</taxon>
        <taxon>Lysobacterales</taxon>
        <taxon>Rhodanobacteraceae</taxon>
        <taxon>Tahibacter</taxon>
    </lineage>
</organism>
<evidence type="ECO:0000313" key="11">
    <source>
        <dbReference type="Proteomes" id="UP001139971"/>
    </source>
</evidence>
<dbReference type="InterPro" id="IPR003661">
    <property type="entry name" value="HisK_dim/P_dom"/>
</dbReference>
<dbReference type="InterPro" id="IPR011006">
    <property type="entry name" value="CheY-like_superfamily"/>
</dbReference>
<dbReference type="CDD" id="cd00082">
    <property type="entry name" value="HisKA"/>
    <property type="match status" value="1"/>
</dbReference>
<dbReference type="Gene3D" id="1.10.287.130">
    <property type="match status" value="1"/>
</dbReference>
<dbReference type="SUPFAM" id="SSF47384">
    <property type="entry name" value="Homodimeric domain of signal transducing histidine kinase"/>
    <property type="match status" value="1"/>
</dbReference>
<keyword evidence="6" id="KW-0175">Coiled coil</keyword>
<sequence length="755" mass="81070">MSEQPRRSLRMRSAIMLALVACATVAVALGGFALVGAESARQTAVHRSLLDASARRVAASFDQFLALHLAAIEMVATDFDAANCTDTACRARRIAQLRQRFPAFESVVESESVASATTWLSSTQRIDEDDIALFVSLTVPRTRAGGGTAGIEGVLRVPVERLFSTSRDERADAGRELLLLDAAGNVLYGSTNRYAASQHAPRALLDAVRDGADEARVDGEAMLLRAETIDAADWRVVATISRTRIAPARTALAGAAGLALLAGLALTAAASVWISRALSRALEGLAHAMRELDLDRLDETSMSEALRRSAFRETQDIAAAVRAMCARLVAVRDVQRRAHDDLDRANRELAALVRQREAQVETRTEELRRALETANDAIRARDALLANTSHEIRTPLYGIIGGVELVRPSLTDAHDLNNLDAIMQSAESLMQLINDLLDFSRINAGALELDTRPFSLADVARDVAATVQPLATKRGIAVRLSNRLAASTRRGDALRVRQVLLNLVGNAVKFTERGEVTVDLDGDDERVRFVVADTGVGIAPDDLDRIFKPFEQADASMRRRFQGSGLGLAIVDKLVSAMGGSVGVASQLGKGSTFTVDLPLPPGVAERSDDDDAPAPLGNAAGMRVLVVDDVPINRMLLGTQIERLGAQVLRAADGFEALTVLARERVDLVLLDVQMPGIDGLETAERMRALPNGSNVRIVAVTANAQPGERENRLAASMDDYVTKPLRMADLRRLLAAAAAYANPAPPDEAPVDR</sequence>
<evidence type="ECO:0000256" key="4">
    <source>
        <dbReference type="ARBA" id="ARBA00023012"/>
    </source>
</evidence>
<dbReference type="GO" id="GO:0000155">
    <property type="term" value="F:phosphorelay sensor kinase activity"/>
    <property type="evidence" value="ECO:0007669"/>
    <property type="project" value="InterPro"/>
</dbReference>
<dbReference type="Gene3D" id="3.40.50.2300">
    <property type="match status" value="1"/>
</dbReference>
<comment type="catalytic activity">
    <reaction evidence="1">
        <text>ATP + protein L-histidine = ADP + protein N-phospho-L-histidine.</text>
        <dbReference type="EC" id="2.7.13.3"/>
    </reaction>
</comment>
<evidence type="ECO:0000259" key="9">
    <source>
        <dbReference type="PROSITE" id="PS50110"/>
    </source>
</evidence>
<dbReference type="Pfam" id="PF00072">
    <property type="entry name" value="Response_reg"/>
    <property type="match status" value="1"/>
</dbReference>
<keyword evidence="7" id="KW-0472">Membrane</keyword>
<proteinExistence type="predicted"/>
<dbReference type="Pfam" id="PF02518">
    <property type="entry name" value="HATPase_c"/>
    <property type="match status" value="1"/>
</dbReference>
<keyword evidence="10" id="KW-0547">Nucleotide-binding</keyword>
<evidence type="ECO:0000313" key="10">
    <source>
        <dbReference type="EMBL" id="MDC8015781.1"/>
    </source>
</evidence>
<dbReference type="AlphaFoldDB" id="A0A9X3YSW2"/>
<dbReference type="InterPro" id="IPR003594">
    <property type="entry name" value="HATPase_dom"/>
</dbReference>
<feature type="domain" description="Histidine kinase" evidence="8">
    <location>
        <begin position="387"/>
        <end position="602"/>
    </location>
</feature>
<keyword evidence="7" id="KW-1133">Transmembrane helix</keyword>
<reference evidence="10" key="1">
    <citation type="submission" date="2023-02" db="EMBL/GenBank/DDBJ databases">
        <title>Tahibacter soli sp. nov. isolated from soil.</title>
        <authorList>
            <person name="Baek J.H."/>
            <person name="Lee J.K."/>
            <person name="Choi D.G."/>
            <person name="Jeon C.O."/>
        </authorList>
    </citation>
    <scope>NUCLEOTIDE SEQUENCE</scope>
    <source>
        <strain evidence="10">BL</strain>
    </source>
</reference>
<dbReference type="InterPro" id="IPR001789">
    <property type="entry name" value="Sig_transdc_resp-reg_receiver"/>
</dbReference>
<gene>
    <name evidence="10" type="ORF">OD750_024905</name>
</gene>
<dbReference type="Pfam" id="PF00512">
    <property type="entry name" value="HisKA"/>
    <property type="match status" value="1"/>
</dbReference>
<keyword evidence="11" id="KW-1185">Reference proteome</keyword>
<evidence type="ECO:0000256" key="1">
    <source>
        <dbReference type="ARBA" id="ARBA00000085"/>
    </source>
</evidence>
<feature type="transmembrane region" description="Helical" evidence="7">
    <location>
        <begin position="251"/>
        <end position="274"/>
    </location>
</feature>
<evidence type="ECO:0000256" key="3">
    <source>
        <dbReference type="ARBA" id="ARBA00022553"/>
    </source>
</evidence>
<dbReference type="PROSITE" id="PS50110">
    <property type="entry name" value="RESPONSE_REGULATORY"/>
    <property type="match status" value="1"/>
</dbReference>
<dbReference type="Gene3D" id="3.30.565.10">
    <property type="entry name" value="Histidine kinase-like ATPase, C-terminal domain"/>
    <property type="match status" value="1"/>
</dbReference>
<keyword evidence="3 5" id="KW-0597">Phosphoprotein</keyword>
<dbReference type="SMART" id="SM00388">
    <property type="entry name" value="HisKA"/>
    <property type="match status" value="1"/>
</dbReference>
<dbReference type="InterPro" id="IPR004358">
    <property type="entry name" value="Sig_transdc_His_kin-like_C"/>
</dbReference>
<dbReference type="FunFam" id="3.30.565.10:FF:000010">
    <property type="entry name" value="Sensor histidine kinase RcsC"/>
    <property type="match status" value="1"/>
</dbReference>
<dbReference type="RefSeq" id="WP_263541328.1">
    <property type="nucleotide sequence ID" value="NZ_JAOVZO020000020.1"/>
</dbReference>
<feature type="domain" description="Response regulatory" evidence="9">
    <location>
        <begin position="624"/>
        <end position="740"/>
    </location>
</feature>
<evidence type="ECO:0000256" key="7">
    <source>
        <dbReference type="SAM" id="Phobius"/>
    </source>
</evidence>
<dbReference type="InterPro" id="IPR036097">
    <property type="entry name" value="HisK_dim/P_sf"/>
</dbReference>
<keyword evidence="7" id="KW-0812">Transmembrane</keyword>